<evidence type="ECO:0000313" key="4">
    <source>
        <dbReference type="EMBL" id="CAK9316329.1"/>
    </source>
</evidence>
<proteinExistence type="predicted"/>
<accession>A0ABP0Y7F6</accession>
<dbReference type="SUPFAM" id="SSF48576">
    <property type="entry name" value="Terpenoid synthases"/>
    <property type="match status" value="1"/>
</dbReference>
<dbReference type="InterPro" id="IPR050148">
    <property type="entry name" value="Terpene_synthase-like"/>
</dbReference>
<keyword evidence="1" id="KW-0479">Metal-binding</keyword>
<keyword evidence="5" id="KW-1185">Reference proteome</keyword>
<dbReference type="InterPro" id="IPR008949">
    <property type="entry name" value="Isoprenoid_synthase_dom_sf"/>
</dbReference>
<dbReference type="EMBL" id="OZ021736">
    <property type="protein sequence ID" value="CAK9316329.1"/>
    <property type="molecule type" value="Genomic_DNA"/>
</dbReference>
<sequence length="182" mass="21243">MSTKLYALVTTIDDVYDVYGTLDELELFTKAVERYQDVNVIQHLKKLWADLCKSYMIEAKWYHSGYKPTLEEYMDNAWISISGPVMLIHGYVFVTSPILEENLDSLMKYNDVIRLSSTILRLANDLGTLSDEIRRGDVPKSIQCYMNDFQTSEDNACEHIRYLIDETWKKLNKVEAENYVFP</sequence>
<dbReference type="PANTHER" id="PTHR31225:SF9">
    <property type="entry name" value="TERPENE SYNTHASE 10"/>
    <property type="match status" value="1"/>
</dbReference>
<organism evidence="4 5">
    <name type="scientific">Citrullus colocynthis</name>
    <name type="common">colocynth</name>
    <dbReference type="NCBI Taxonomy" id="252529"/>
    <lineage>
        <taxon>Eukaryota</taxon>
        <taxon>Viridiplantae</taxon>
        <taxon>Streptophyta</taxon>
        <taxon>Embryophyta</taxon>
        <taxon>Tracheophyta</taxon>
        <taxon>Spermatophyta</taxon>
        <taxon>Magnoliopsida</taxon>
        <taxon>eudicotyledons</taxon>
        <taxon>Gunneridae</taxon>
        <taxon>Pentapetalae</taxon>
        <taxon>rosids</taxon>
        <taxon>fabids</taxon>
        <taxon>Cucurbitales</taxon>
        <taxon>Cucurbitaceae</taxon>
        <taxon>Benincaseae</taxon>
        <taxon>Citrullus</taxon>
    </lineage>
</organism>
<evidence type="ECO:0000256" key="2">
    <source>
        <dbReference type="ARBA" id="ARBA00022842"/>
    </source>
</evidence>
<dbReference type="Gene3D" id="1.10.600.10">
    <property type="entry name" value="Farnesyl Diphosphate Synthase"/>
    <property type="match status" value="2"/>
</dbReference>
<name>A0ABP0Y7F6_9ROSI</name>
<dbReference type="PANTHER" id="PTHR31225">
    <property type="entry name" value="OS04G0344100 PROTEIN-RELATED"/>
    <property type="match status" value="1"/>
</dbReference>
<dbReference type="InterPro" id="IPR005630">
    <property type="entry name" value="Terpene_synthase_metal-bd"/>
</dbReference>
<protein>
    <recommendedName>
        <fullName evidence="3">Terpene synthase metal-binding domain-containing protein</fullName>
    </recommendedName>
</protein>
<evidence type="ECO:0000313" key="5">
    <source>
        <dbReference type="Proteomes" id="UP001642487"/>
    </source>
</evidence>
<dbReference type="Proteomes" id="UP001642487">
    <property type="component" value="Chromosome 2"/>
</dbReference>
<feature type="domain" description="Terpene synthase metal-binding" evidence="3">
    <location>
        <begin position="1"/>
        <end position="37"/>
    </location>
</feature>
<gene>
    <name evidence="4" type="ORF">CITCOLO1_LOCUS8190</name>
</gene>
<feature type="domain" description="Terpene synthase metal-binding" evidence="3">
    <location>
        <begin position="38"/>
        <end position="170"/>
    </location>
</feature>
<keyword evidence="2" id="KW-0460">Magnesium</keyword>
<evidence type="ECO:0000256" key="1">
    <source>
        <dbReference type="ARBA" id="ARBA00022723"/>
    </source>
</evidence>
<reference evidence="4 5" key="1">
    <citation type="submission" date="2024-03" db="EMBL/GenBank/DDBJ databases">
        <authorList>
            <person name="Gkanogiannis A."/>
            <person name="Becerra Lopez-Lavalle L."/>
        </authorList>
    </citation>
    <scope>NUCLEOTIDE SEQUENCE [LARGE SCALE GENOMIC DNA]</scope>
</reference>
<dbReference type="Pfam" id="PF03936">
    <property type="entry name" value="Terpene_synth_C"/>
    <property type="match status" value="2"/>
</dbReference>
<evidence type="ECO:0000259" key="3">
    <source>
        <dbReference type="Pfam" id="PF03936"/>
    </source>
</evidence>